<reference evidence="5" key="1">
    <citation type="submission" date="2022-04" db="EMBL/GenBank/DDBJ databases">
        <title>Carnegiea gigantea Genome sequencing and assembly v2.</title>
        <authorList>
            <person name="Copetti D."/>
            <person name="Sanderson M.J."/>
            <person name="Burquez A."/>
            <person name="Wojciechowski M.F."/>
        </authorList>
    </citation>
    <scope>NUCLEOTIDE SEQUENCE</scope>
    <source>
        <strain evidence="5">SGP5-SGP5p</strain>
        <tissue evidence="5">Aerial part</tissue>
    </source>
</reference>
<protein>
    <recommendedName>
        <fullName evidence="4">Inositol polyphosphate-related phosphatase domain-containing protein</fullName>
    </recommendedName>
</protein>
<dbReference type="EMBL" id="JAKOGI010001263">
    <property type="protein sequence ID" value="KAJ8426603.1"/>
    <property type="molecule type" value="Genomic_DNA"/>
</dbReference>
<proteinExistence type="inferred from homology"/>
<feature type="region of interest" description="Disordered" evidence="3">
    <location>
        <begin position="1"/>
        <end position="34"/>
    </location>
</feature>
<evidence type="ECO:0000313" key="5">
    <source>
        <dbReference type="EMBL" id="KAJ8426603.1"/>
    </source>
</evidence>
<dbReference type="AlphaFoldDB" id="A0A9Q1JN80"/>
<keyword evidence="2" id="KW-0378">Hydrolase</keyword>
<evidence type="ECO:0000259" key="4">
    <source>
        <dbReference type="SMART" id="SM00128"/>
    </source>
</evidence>
<dbReference type="OrthoDB" id="62798at2759"/>
<dbReference type="SUPFAM" id="SSF56219">
    <property type="entry name" value="DNase I-like"/>
    <property type="match status" value="1"/>
</dbReference>
<dbReference type="GO" id="GO:0046856">
    <property type="term" value="P:phosphatidylinositol dephosphorylation"/>
    <property type="evidence" value="ECO:0007669"/>
    <property type="project" value="InterPro"/>
</dbReference>
<organism evidence="5 6">
    <name type="scientific">Carnegiea gigantea</name>
    <dbReference type="NCBI Taxonomy" id="171969"/>
    <lineage>
        <taxon>Eukaryota</taxon>
        <taxon>Viridiplantae</taxon>
        <taxon>Streptophyta</taxon>
        <taxon>Embryophyta</taxon>
        <taxon>Tracheophyta</taxon>
        <taxon>Spermatophyta</taxon>
        <taxon>Magnoliopsida</taxon>
        <taxon>eudicotyledons</taxon>
        <taxon>Gunneridae</taxon>
        <taxon>Pentapetalae</taxon>
        <taxon>Caryophyllales</taxon>
        <taxon>Cactineae</taxon>
        <taxon>Cactaceae</taxon>
        <taxon>Cactoideae</taxon>
        <taxon>Echinocereeae</taxon>
        <taxon>Carnegiea</taxon>
    </lineage>
</organism>
<name>A0A9Q1JN80_9CARY</name>
<feature type="domain" description="Inositol polyphosphate-related phosphatase" evidence="4">
    <location>
        <begin position="83"/>
        <end position="370"/>
    </location>
</feature>
<dbReference type="PANTHER" id="PTHR45666">
    <property type="entry name" value="TYPE IV INOSITOL POLYPHOSPHATE 5-PHOSPHATASE 9"/>
    <property type="match status" value="1"/>
</dbReference>
<feature type="region of interest" description="Disordered" evidence="3">
    <location>
        <begin position="121"/>
        <end position="152"/>
    </location>
</feature>
<feature type="compositionally biased region" description="Low complexity" evidence="3">
    <location>
        <begin position="1"/>
        <end position="13"/>
    </location>
</feature>
<dbReference type="SMART" id="SM00128">
    <property type="entry name" value="IPPc"/>
    <property type="match status" value="1"/>
</dbReference>
<accession>A0A9Q1JN80</accession>
<dbReference type="InterPro" id="IPR000300">
    <property type="entry name" value="IPPc"/>
</dbReference>
<dbReference type="PANTHER" id="PTHR45666:SF7">
    <property type="entry name" value="TYPE IV INOSITOL POLYPHOSPHATE 5-PHOSPHATASE 6-LIKE"/>
    <property type="match status" value="1"/>
</dbReference>
<evidence type="ECO:0000313" key="6">
    <source>
        <dbReference type="Proteomes" id="UP001153076"/>
    </source>
</evidence>
<gene>
    <name evidence="5" type="ORF">Cgig2_024960</name>
</gene>
<dbReference type="InterPro" id="IPR036691">
    <property type="entry name" value="Endo/exonu/phosph_ase_sf"/>
</dbReference>
<dbReference type="GO" id="GO:0004445">
    <property type="term" value="F:inositol-polyphosphate 5-phosphatase activity"/>
    <property type="evidence" value="ECO:0007669"/>
    <property type="project" value="InterPro"/>
</dbReference>
<evidence type="ECO:0000256" key="1">
    <source>
        <dbReference type="ARBA" id="ARBA00010768"/>
    </source>
</evidence>
<feature type="compositionally biased region" description="Basic and acidic residues" evidence="3">
    <location>
        <begin position="135"/>
        <end position="146"/>
    </location>
</feature>
<dbReference type="InterPro" id="IPR045849">
    <property type="entry name" value="IP5P_plant"/>
</dbReference>
<evidence type="ECO:0000256" key="2">
    <source>
        <dbReference type="ARBA" id="ARBA00022801"/>
    </source>
</evidence>
<dbReference type="Proteomes" id="UP001153076">
    <property type="component" value="Unassembled WGS sequence"/>
</dbReference>
<comment type="caution">
    <text evidence="5">The sequence shown here is derived from an EMBL/GenBank/DDBJ whole genome shotgun (WGS) entry which is preliminary data.</text>
</comment>
<dbReference type="Gene3D" id="3.60.10.10">
    <property type="entry name" value="Endonuclease/exonuclease/phosphatase"/>
    <property type="match status" value="1"/>
</dbReference>
<evidence type="ECO:0000256" key="3">
    <source>
        <dbReference type="SAM" id="MobiDB-lite"/>
    </source>
</evidence>
<sequence length="370" mass="42459">MASELLRSASSRSQKWLRKKSKKSEPSSSVEVSDSESEEYLSHSFVSSRGMQSWGLTHELRFQEIVPLNTMSVIGIEDYTDARKWNLLVGKTLNKGEGCVWLTPTVTPVTEEDYQYAKPISSGRQTGFRRSITPQRERPKAQHQEQDGNTGTYRLMASKKMVGVFVTIWMKRELLKKYRVSNVRTSSIACGLMGYLGNKGAISVSISIDGTSFCFITAHLASGEKKGDEGRRNQQVVEIFKRTSFPRNPQEINEFNPVSIKGHDRIFWFGDLNYRLRMDDEKARELIRKKKWKRLQKFDQLKKEQQQGGVFQGWKEGDIDFAPTYKYSVELDNSYTGDKPISSIPNTGEKRRTPAWYSHRSTSFSLRALF</sequence>
<dbReference type="Pfam" id="PF22669">
    <property type="entry name" value="Exo_endo_phos2"/>
    <property type="match status" value="1"/>
</dbReference>
<dbReference type="GO" id="GO:0004439">
    <property type="term" value="F:phosphatidylinositol-4,5-bisphosphate 5-phosphatase activity"/>
    <property type="evidence" value="ECO:0007669"/>
    <property type="project" value="TreeGrafter"/>
</dbReference>
<keyword evidence="6" id="KW-1185">Reference proteome</keyword>
<comment type="similarity">
    <text evidence="1">Belongs to the inositol polyphosphate 5-phosphatase family.</text>
</comment>
<dbReference type="GO" id="GO:0034485">
    <property type="term" value="F:phosphatidylinositol-3,4,5-trisphosphate 5-phosphatase activity"/>
    <property type="evidence" value="ECO:0007669"/>
    <property type="project" value="TreeGrafter"/>
</dbReference>